<reference evidence="2 3" key="1">
    <citation type="journal article" date="2021" name="BMC Biol.">
        <title>Horizontally acquired antibacterial genes associated with adaptive radiation of ladybird beetles.</title>
        <authorList>
            <person name="Li H.S."/>
            <person name="Tang X.F."/>
            <person name="Huang Y.H."/>
            <person name="Xu Z.Y."/>
            <person name="Chen M.L."/>
            <person name="Du X.Y."/>
            <person name="Qiu B.Y."/>
            <person name="Chen P.T."/>
            <person name="Zhang W."/>
            <person name="Slipinski A."/>
            <person name="Escalona H.E."/>
            <person name="Waterhouse R.M."/>
            <person name="Zwick A."/>
            <person name="Pang H."/>
        </authorList>
    </citation>
    <scope>NUCLEOTIDE SEQUENCE [LARGE SCALE GENOMIC DNA]</scope>
    <source>
        <strain evidence="2">SYSU2018</strain>
    </source>
</reference>
<dbReference type="AlphaFoldDB" id="A0ABD2MRS6"/>
<dbReference type="Proteomes" id="UP001516400">
    <property type="component" value="Unassembled WGS sequence"/>
</dbReference>
<evidence type="ECO:0000256" key="1">
    <source>
        <dbReference type="SAM" id="Coils"/>
    </source>
</evidence>
<keyword evidence="1" id="KW-0175">Coiled coil</keyword>
<evidence type="ECO:0000313" key="3">
    <source>
        <dbReference type="Proteomes" id="UP001516400"/>
    </source>
</evidence>
<dbReference type="EMBL" id="JABFTP020000021">
    <property type="protein sequence ID" value="KAL3269118.1"/>
    <property type="molecule type" value="Genomic_DNA"/>
</dbReference>
<accession>A0ABD2MRS6</accession>
<proteinExistence type="predicted"/>
<comment type="caution">
    <text evidence="2">The sequence shown here is derived from an EMBL/GenBank/DDBJ whole genome shotgun (WGS) entry which is preliminary data.</text>
</comment>
<organism evidence="2 3">
    <name type="scientific">Cryptolaemus montrouzieri</name>
    <dbReference type="NCBI Taxonomy" id="559131"/>
    <lineage>
        <taxon>Eukaryota</taxon>
        <taxon>Metazoa</taxon>
        <taxon>Ecdysozoa</taxon>
        <taxon>Arthropoda</taxon>
        <taxon>Hexapoda</taxon>
        <taxon>Insecta</taxon>
        <taxon>Pterygota</taxon>
        <taxon>Neoptera</taxon>
        <taxon>Endopterygota</taxon>
        <taxon>Coleoptera</taxon>
        <taxon>Polyphaga</taxon>
        <taxon>Cucujiformia</taxon>
        <taxon>Coccinelloidea</taxon>
        <taxon>Coccinellidae</taxon>
        <taxon>Scymninae</taxon>
        <taxon>Scymnini</taxon>
        <taxon>Cryptolaemus</taxon>
    </lineage>
</organism>
<evidence type="ECO:0000313" key="2">
    <source>
        <dbReference type="EMBL" id="KAL3269118.1"/>
    </source>
</evidence>
<sequence>MECCSSESNKHQLRKENEQLRQMIQDNVAEKENQTHEEVTENEELRGENVDLRDELNELTNRMNLEKRQTSQLKQEYLDNENMLSEKLIISNEKNIKLQKELSECKQRLKTMANDHTNEKNQGLQLLEILKAEVEQLK</sequence>
<protein>
    <submittedName>
        <fullName evidence="2">Uncharacterized protein</fullName>
    </submittedName>
</protein>
<feature type="coiled-coil region" evidence="1">
    <location>
        <begin position="10"/>
        <end position="115"/>
    </location>
</feature>
<name>A0ABD2MRS6_9CUCU</name>
<gene>
    <name evidence="2" type="ORF">HHI36_008199</name>
</gene>
<keyword evidence="3" id="KW-1185">Reference proteome</keyword>